<evidence type="ECO:0000313" key="1">
    <source>
        <dbReference type="EMBL" id="KCW75496.1"/>
    </source>
</evidence>
<dbReference type="EMBL" id="KK198757">
    <property type="protein sequence ID" value="KCW75496.1"/>
    <property type="molecule type" value="Genomic_DNA"/>
</dbReference>
<dbReference type="AlphaFoldDB" id="A0A059CBG4"/>
<dbReference type="Gramene" id="KCW75496">
    <property type="protein sequence ID" value="KCW75496"/>
    <property type="gene ID" value="EUGRSUZ_E04254"/>
</dbReference>
<dbReference type="InParanoid" id="A0A059CBG4"/>
<protein>
    <submittedName>
        <fullName evidence="1">Uncharacterized protein</fullName>
    </submittedName>
</protein>
<proteinExistence type="predicted"/>
<reference evidence="1" key="1">
    <citation type="submission" date="2013-07" db="EMBL/GenBank/DDBJ databases">
        <title>The genome of Eucalyptus grandis.</title>
        <authorList>
            <person name="Schmutz J."/>
            <person name="Hayes R."/>
            <person name="Myburg A."/>
            <person name="Tuskan G."/>
            <person name="Grattapaglia D."/>
            <person name="Rokhsar D.S."/>
        </authorList>
    </citation>
    <scope>NUCLEOTIDE SEQUENCE</scope>
    <source>
        <tissue evidence="1">Leaf extractions</tissue>
    </source>
</reference>
<name>A0A059CBG4_EUCGR</name>
<gene>
    <name evidence="1" type="ORF">EUGRSUZ_E04254</name>
</gene>
<sequence>MVERLRLTTNYKISVSPGTFLNGRQQHLKWKPRILINHCLGDLCNSGCSGKAEGSVPMLVPHFQVSGHHHLHQLLNEFSMSCNCCDMKSSLLFPCDFGTYCRSLVR</sequence>
<accession>A0A059CBG4</accession>
<organism evidence="1">
    <name type="scientific">Eucalyptus grandis</name>
    <name type="common">Flooded gum</name>
    <dbReference type="NCBI Taxonomy" id="71139"/>
    <lineage>
        <taxon>Eukaryota</taxon>
        <taxon>Viridiplantae</taxon>
        <taxon>Streptophyta</taxon>
        <taxon>Embryophyta</taxon>
        <taxon>Tracheophyta</taxon>
        <taxon>Spermatophyta</taxon>
        <taxon>Magnoliopsida</taxon>
        <taxon>eudicotyledons</taxon>
        <taxon>Gunneridae</taxon>
        <taxon>Pentapetalae</taxon>
        <taxon>rosids</taxon>
        <taxon>malvids</taxon>
        <taxon>Myrtales</taxon>
        <taxon>Myrtaceae</taxon>
        <taxon>Myrtoideae</taxon>
        <taxon>Eucalypteae</taxon>
        <taxon>Eucalyptus</taxon>
    </lineage>
</organism>